<dbReference type="AlphaFoldDB" id="A0A8J7MGH0"/>
<dbReference type="SUPFAM" id="SSF51445">
    <property type="entry name" value="(Trans)glycosidases"/>
    <property type="match status" value="1"/>
</dbReference>
<comment type="similarity">
    <text evidence="1">Belongs to the glycosyl hydrolase 2 family.</text>
</comment>
<evidence type="ECO:0000256" key="3">
    <source>
        <dbReference type="ARBA" id="ARBA00023295"/>
    </source>
</evidence>
<evidence type="ECO:0000259" key="5">
    <source>
        <dbReference type="Pfam" id="PF00703"/>
    </source>
</evidence>
<evidence type="ECO:0000256" key="4">
    <source>
        <dbReference type="SAM" id="SignalP"/>
    </source>
</evidence>
<keyword evidence="8" id="KW-1185">Reference proteome</keyword>
<feature type="signal peptide" evidence="4">
    <location>
        <begin position="1"/>
        <end position="22"/>
    </location>
</feature>
<dbReference type="InterPro" id="IPR036156">
    <property type="entry name" value="Beta-gal/glucu_dom_sf"/>
</dbReference>
<dbReference type="SUPFAM" id="SSF49303">
    <property type="entry name" value="beta-Galactosidase/glucuronidase domain"/>
    <property type="match status" value="1"/>
</dbReference>
<proteinExistence type="inferred from homology"/>
<keyword evidence="2" id="KW-0378">Hydrolase</keyword>
<accession>A0A8J7MGH0</accession>
<dbReference type="InterPro" id="IPR008979">
    <property type="entry name" value="Galactose-bd-like_sf"/>
</dbReference>
<dbReference type="PANTHER" id="PTHR42732">
    <property type="entry name" value="BETA-GALACTOSIDASE"/>
    <property type="match status" value="1"/>
</dbReference>
<feature type="domain" description="Glycoside hydrolase family 2 catalytic" evidence="6">
    <location>
        <begin position="426"/>
        <end position="483"/>
    </location>
</feature>
<dbReference type="Pfam" id="PF02836">
    <property type="entry name" value="Glyco_hydro_2_C"/>
    <property type="match status" value="1"/>
</dbReference>
<evidence type="ECO:0000313" key="7">
    <source>
        <dbReference type="EMBL" id="MBK1792427.1"/>
    </source>
</evidence>
<dbReference type="SUPFAM" id="SSF49785">
    <property type="entry name" value="Galactose-binding domain-like"/>
    <property type="match status" value="1"/>
</dbReference>
<dbReference type="GO" id="GO:0005975">
    <property type="term" value="P:carbohydrate metabolic process"/>
    <property type="evidence" value="ECO:0007669"/>
    <property type="project" value="InterPro"/>
</dbReference>
<dbReference type="EMBL" id="JAENIM010000045">
    <property type="protein sequence ID" value="MBK1792427.1"/>
    <property type="molecule type" value="Genomic_DNA"/>
</dbReference>
<feature type="domain" description="Glycoside hydrolase family 2 immunoglobulin-like beta-sandwich" evidence="5">
    <location>
        <begin position="256"/>
        <end position="331"/>
    </location>
</feature>
<evidence type="ECO:0008006" key="9">
    <source>
        <dbReference type="Google" id="ProtNLM"/>
    </source>
</evidence>
<dbReference type="GO" id="GO:0004553">
    <property type="term" value="F:hydrolase activity, hydrolyzing O-glycosyl compounds"/>
    <property type="evidence" value="ECO:0007669"/>
    <property type="project" value="InterPro"/>
</dbReference>
<evidence type="ECO:0000256" key="2">
    <source>
        <dbReference type="ARBA" id="ARBA00022801"/>
    </source>
</evidence>
<dbReference type="InterPro" id="IPR006103">
    <property type="entry name" value="Glyco_hydro_2_cat"/>
</dbReference>
<protein>
    <recommendedName>
        <fullName evidence="9">Beta-galactosidase</fullName>
    </recommendedName>
</protein>
<evidence type="ECO:0000259" key="6">
    <source>
        <dbReference type="Pfam" id="PF02836"/>
    </source>
</evidence>
<dbReference type="Gene3D" id="2.60.40.10">
    <property type="entry name" value="Immunoglobulins"/>
    <property type="match status" value="1"/>
</dbReference>
<dbReference type="PANTHER" id="PTHR42732:SF2">
    <property type="entry name" value="BETA-MANNOSIDASE"/>
    <property type="match status" value="1"/>
</dbReference>
<dbReference type="Gene3D" id="2.60.120.260">
    <property type="entry name" value="Galactose-binding domain-like"/>
    <property type="match status" value="1"/>
</dbReference>
<sequence length="1024" mass="115490">MKTRYLWLVVSMMTIMASSIMAKGRLTMDLSGNGWKVWMDEDAKWQDDQIWLPNEVNLDSMPVNPPTGGWNVPAEQGKDAAVPGCVEEYYGGGVNTNRYHGVSWFTREFDVPADWQGKVVRLMVEKARLRCEIYVNGKLAAYDVMAEVPFDFEIEKHLKYGEKNQIAVRLTNPGGSRGWQDFPAIPWKPGMDWNFNDCKYHFPNTHDFAGIGHINLIANDKVRVNHVFVKNLLPAKANNIELMVNLGCKYPIWFAKRVNLTAEFIDPKTNEVLLTEKRIYSSETGNFDVSLFTSLPEAKQWSPDDPNLYLCRVTIEGKSFKDVHEQTFGLRTFEVKEAANRDHHYYLNGERFRMKSATDWGFYAFTGFYATPEMAKRSVENAKAIGHNAISHHRRIGEPLIYEYSDKLGLALHAEPGGFRDGNAWTDKINVERCRRMALRDRNHPSVMMYCLMNESNVWTPAREEALREINRIDPTRLIINTSGSQFPERGQTDYEKFHIKHIRPYETEIRDDYLDVHNAGNTGGRFPETDFFATTRMHVPDKPFFAGEVISSTGPRNWVETMEMRDRLPGPKRDGFDANIYVENHKKQVAGFTDWNLSEVGSRNIKTAGDISVQAGRGLMYMAGRHGQVSMVNDTSEGFAINGWSPGPMSYGMGWDWESALCDAARYLKGPAEDYAVWVRPAQIAIFRESDHLPENRVNEAKYLKPGETALFELNLINEGVIPAGEYTMKIKVLDGAGKDTGFSEVRKVSVEGGDRFAQGLDPLSVEISPNWRGGYLTVEAELLQGDQVFADGCEQVLVQNRASYSSQVKGKKGTVWGVPPAEDALKEAGATLLPLDAKEKLDYIVVGGVMPAKLAAKALDRVKNEGALMVVEFDGNWAKHLHDLGVLSEPVTEWGGTQTNKWYGNGWGYLDHFVGDLAYPGKTTISTNSWEVPADPVGFYPFASEHKLGVYGLHMARPWLSDQEPKDHDKSMRMPTLTVLLGSIEYGKGMILVNPAYHMKADNSFNDMLFFNMLEMGCEGNF</sequence>
<dbReference type="Gene3D" id="3.20.20.80">
    <property type="entry name" value="Glycosidases"/>
    <property type="match status" value="1"/>
</dbReference>
<name>A0A8J7MGH0_9BACT</name>
<keyword evidence="4" id="KW-0732">Signal</keyword>
<reference evidence="7" key="1">
    <citation type="submission" date="2021-01" db="EMBL/GenBank/DDBJ databases">
        <title>Modified the classification status of verrucomicrobia.</title>
        <authorList>
            <person name="Feng X."/>
        </authorList>
    </citation>
    <scope>NUCLEOTIDE SEQUENCE</scope>
    <source>
        <strain evidence="7">_KCTC 22039</strain>
    </source>
</reference>
<gene>
    <name evidence="7" type="ORF">JIN82_14785</name>
</gene>
<keyword evidence="3" id="KW-0326">Glycosidase</keyword>
<organism evidence="7 8">
    <name type="scientific">Persicirhabdus sediminis</name>
    <dbReference type="NCBI Taxonomy" id="454144"/>
    <lineage>
        <taxon>Bacteria</taxon>
        <taxon>Pseudomonadati</taxon>
        <taxon>Verrucomicrobiota</taxon>
        <taxon>Verrucomicrobiia</taxon>
        <taxon>Verrucomicrobiales</taxon>
        <taxon>Verrucomicrobiaceae</taxon>
        <taxon>Persicirhabdus</taxon>
    </lineage>
</organism>
<dbReference type="InterPro" id="IPR051913">
    <property type="entry name" value="GH2_Domain-Containing"/>
</dbReference>
<dbReference type="InterPro" id="IPR013783">
    <property type="entry name" value="Ig-like_fold"/>
</dbReference>
<feature type="chain" id="PRO_5035148471" description="Beta-galactosidase" evidence="4">
    <location>
        <begin position="23"/>
        <end position="1024"/>
    </location>
</feature>
<dbReference type="Pfam" id="PF00703">
    <property type="entry name" value="Glyco_hydro_2"/>
    <property type="match status" value="1"/>
</dbReference>
<evidence type="ECO:0000313" key="8">
    <source>
        <dbReference type="Proteomes" id="UP000624703"/>
    </source>
</evidence>
<comment type="caution">
    <text evidence="7">The sequence shown here is derived from an EMBL/GenBank/DDBJ whole genome shotgun (WGS) entry which is preliminary data.</text>
</comment>
<dbReference type="Proteomes" id="UP000624703">
    <property type="component" value="Unassembled WGS sequence"/>
</dbReference>
<evidence type="ECO:0000256" key="1">
    <source>
        <dbReference type="ARBA" id="ARBA00007401"/>
    </source>
</evidence>
<dbReference type="InterPro" id="IPR017853">
    <property type="entry name" value="GH"/>
</dbReference>
<dbReference type="InterPro" id="IPR006102">
    <property type="entry name" value="Ig-like_GH2"/>
</dbReference>